<dbReference type="VEuPathDB" id="TriTrypDB:LPMP_343260"/>
<sequence>MCSNAATKSFRPPFKHTVLCHSAASTHAVTRQLYRSQAFAPHAASSFADDSCAATLSSTPASHAPGTAAAVSEVFTTPKTAPEGDVNTLSRDVTTDPLPSAEAAIALVKCASSRRQLQQSIDSRQAELASTKVWSLVAGTLHWVTVSQAALQHLADAQTAGQVEQVLSELRIDPPSVLFSVEEGSFCHP</sequence>
<dbReference type="AlphaFoldDB" id="A0A088SJF5"/>
<name>A0A088SJF5_LEIPA</name>
<evidence type="ECO:0000313" key="1">
    <source>
        <dbReference type="EMBL" id="AIO01952.1"/>
    </source>
</evidence>
<evidence type="ECO:0000313" key="2">
    <source>
        <dbReference type="Proteomes" id="UP000063063"/>
    </source>
</evidence>
<dbReference type="Proteomes" id="UP000063063">
    <property type="component" value="Chromosome 34"/>
</dbReference>
<reference evidence="1 2" key="1">
    <citation type="journal article" date="2015" name="Sci. Rep.">
        <title>The genome of Leishmania panamensis: insights into genomics of the L. (Viannia) subgenus.</title>
        <authorList>
            <person name="Llanes A."/>
            <person name="Restrepo C.M."/>
            <person name="Vecchio G.D."/>
            <person name="Anguizola F.J."/>
            <person name="Lleonart R."/>
        </authorList>
    </citation>
    <scope>NUCLEOTIDE SEQUENCE [LARGE SCALE GENOMIC DNA]</scope>
    <source>
        <strain evidence="1 2">MHOM/PA/94/PSC-1</strain>
    </source>
</reference>
<keyword evidence="2" id="KW-1185">Reference proteome</keyword>
<accession>A0A088SJF5</accession>
<dbReference type="KEGG" id="lpan:LPMP_343260"/>
<organism evidence="1 2">
    <name type="scientific">Leishmania panamensis</name>
    <dbReference type="NCBI Taxonomy" id="5679"/>
    <lineage>
        <taxon>Eukaryota</taxon>
        <taxon>Discoba</taxon>
        <taxon>Euglenozoa</taxon>
        <taxon>Kinetoplastea</taxon>
        <taxon>Metakinetoplastina</taxon>
        <taxon>Trypanosomatida</taxon>
        <taxon>Trypanosomatidae</taxon>
        <taxon>Leishmaniinae</taxon>
        <taxon>Leishmania</taxon>
        <taxon>Leishmania guyanensis species complex</taxon>
    </lineage>
</organism>
<proteinExistence type="predicted"/>
<dbReference type="OrthoDB" id="260540at2759"/>
<dbReference type="GeneID" id="22578831"/>
<dbReference type="VEuPathDB" id="TriTrypDB:LPAL13_340039000"/>
<protein>
    <submittedName>
        <fullName evidence="1">Uncharacterized protein</fullName>
    </submittedName>
</protein>
<dbReference type="EMBL" id="CP009403">
    <property type="protein sequence ID" value="AIO01952.1"/>
    <property type="molecule type" value="Genomic_DNA"/>
</dbReference>
<gene>
    <name evidence="1" type="ORF">LPMP_343260</name>
</gene>
<dbReference type="eggNOG" id="ENOG502SN8N">
    <property type="taxonomic scope" value="Eukaryota"/>
</dbReference>
<dbReference type="RefSeq" id="XP_010702752.1">
    <property type="nucleotide sequence ID" value="XM_010704450.1"/>
</dbReference>